<dbReference type="OMA" id="CPHESAI"/>
<feature type="domain" description="PIK helical" evidence="7">
    <location>
        <begin position="1471"/>
        <end position="1659"/>
    </location>
</feature>
<dbReference type="SUPFAM" id="SSF48371">
    <property type="entry name" value="ARM repeat"/>
    <property type="match status" value="2"/>
</dbReference>
<name>A0A0K9NV21_ZOSMR</name>
<reference evidence="9" key="1">
    <citation type="journal article" date="2016" name="Nature">
        <title>The genome of the seagrass Zostera marina reveals angiosperm adaptation to the sea.</title>
        <authorList>
            <person name="Olsen J.L."/>
            <person name="Rouze P."/>
            <person name="Verhelst B."/>
            <person name="Lin Y.-C."/>
            <person name="Bayer T."/>
            <person name="Collen J."/>
            <person name="Dattolo E."/>
            <person name="De Paoli E."/>
            <person name="Dittami S."/>
            <person name="Maumus F."/>
            <person name="Michel G."/>
            <person name="Kersting A."/>
            <person name="Lauritano C."/>
            <person name="Lohaus R."/>
            <person name="Toepel M."/>
            <person name="Tonon T."/>
            <person name="Vanneste K."/>
            <person name="Amirebrahimi M."/>
            <person name="Brakel J."/>
            <person name="Bostroem C."/>
            <person name="Chovatia M."/>
            <person name="Grimwood J."/>
            <person name="Jenkins J.W."/>
            <person name="Jueterbock A."/>
            <person name="Mraz A."/>
            <person name="Stam W.T."/>
            <person name="Tice H."/>
            <person name="Bornberg-Bauer E."/>
            <person name="Green P.J."/>
            <person name="Pearson G.A."/>
            <person name="Procaccini G."/>
            <person name="Duarte C.M."/>
            <person name="Schmutz J."/>
            <person name="Reusch T.B.H."/>
            <person name="Van de Peer Y."/>
        </authorList>
    </citation>
    <scope>NUCLEOTIDE SEQUENCE [LARGE SCALE GENOMIC DNA]</scope>
    <source>
        <strain evidence="9">cv. Finnish</strain>
    </source>
</reference>
<evidence type="ECO:0000313" key="9">
    <source>
        <dbReference type="Proteomes" id="UP000036987"/>
    </source>
</evidence>
<evidence type="ECO:0000256" key="2">
    <source>
        <dbReference type="ARBA" id="ARBA00012169"/>
    </source>
</evidence>
<accession>A0A0K9NV21</accession>
<feature type="region of interest" description="Disordered" evidence="5">
    <location>
        <begin position="240"/>
        <end position="263"/>
    </location>
</feature>
<dbReference type="InterPro" id="IPR011009">
    <property type="entry name" value="Kinase-like_dom_sf"/>
</dbReference>
<comment type="caution">
    <text evidence="8">The sequence shown here is derived from an EMBL/GenBank/DDBJ whole genome shotgun (WGS) entry which is preliminary data.</text>
</comment>
<dbReference type="FunFam" id="3.30.1010.10:FF:000012">
    <property type="entry name" value="Phosphatidylinositol 4-kinase alpha 1"/>
    <property type="match status" value="1"/>
</dbReference>
<dbReference type="InterPro" id="IPR001263">
    <property type="entry name" value="PI3K_accessory_dom"/>
</dbReference>
<proteinExistence type="inferred from homology"/>
<dbReference type="InterPro" id="IPR016024">
    <property type="entry name" value="ARM-type_fold"/>
</dbReference>
<protein>
    <recommendedName>
        <fullName evidence="2">1-phosphatidylinositol 4-kinase</fullName>
        <ecNumber evidence="2">2.7.1.67</ecNumber>
    </recommendedName>
</protein>
<evidence type="ECO:0000256" key="3">
    <source>
        <dbReference type="ARBA" id="ARBA00022679"/>
    </source>
</evidence>
<keyword evidence="4 8" id="KW-0418">Kinase</keyword>
<evidence type="ECO:0000259" key="7">
    <source>
        <dbReference type="PROSITE" id="PS51545"/>
    </source>
</evidence>
<dbReference type="Pfam" id="PF19274">
    <property type="entry name" value="PI4K_N"/>
    <property type="match status" value="1"/>
</dbReference>
<dbReference type="GO" id="GO:0005886">
    <property type="term" value="C:plasma membrane"/>
    <property type="evidence" value="ECO:0000318"/>
    <property type="project" value="GO_Central"/>
</dbReference>
<keyword evidence="9" id="KW-1185">Reference proteome</keyword>
<dbReference type="InterPro" id="IPR015433">
    <property type="entry name" value="PI3/4_kinase"/>
</dbReference>
<dbReference type="Gene3D" id="3.30.1010.10">
    <property type="entry name" value="Phosphatidylinositol 3-kinase Catalytic Subunit, Chain A, domain 4"/>
    <property type="match status" value="1"/>
</dbReference>
<dbReference type="GO" id="GO:0048015">
    <property type="term" value="P:phosphatidylinositol-mediated signaling"/>
    <property type="evidence" value="ECO:0000318"/>
    <property type="project" value="GO_Central"/>
</dbReference>
<dbReference type="EC" id="2.7.1.67" evidence="2"/>
<comment type="similarity">
    <text evidence="1">Belongs to the PI3/PI4-kinase family. Type III PI4K subfamily.</text>
</comment>
<dbReference type="PROSITE" id="PS00915">
    <property type="entry name" value="PI3_4_KINASE_1"/>
    <property type="match status" value="1"/>
</dbReference>
<evidence type="ECO:0000256" key="1">
    <source>
        <dbReference type="ARBA" id="ARBA00006209"/>
    </source>
</evidence>
<feature type="domain" description="PI3K/PI4K catalytic" evidence="6">
    <location>
        <begin position="1734"/>
        <end position="1856"/>
    </location>
</feature>
<dbReference type="Pfam" id="PF00454">
    <property type="entry name" value="PI3_PI4_kinase"/>
    <property type="match status" value="1"/>
</dbReference>
<dbReference type="InterPro" id="IPR000403">
    <property type="entry name" value="PI3/4_kinase_cat_dom"/>
</dbReference>
<dbReference type="STRING" id="29655.A0A0K9NV21"/>
<sequence length="1856" mass="206773">MEHNPPITNIFNKHHLHPTTVSSIHPITNIPAMEALTELCDLISTNPTLYVDKLDWICTRCPPPSSLLTTTLPPSRLSTSHLNAILTVSRFLSQTPYISSTVPAFTTARSLLVSFIRSLHTAAFRPSFWPHSFPLDSISKFFTDLLRYVTSAAAISHDLSTDVSAFFGNVVLAALGPRGDGEDARIVRSFLNAVGENCPPIMEEDIEKLLTCLLEQLGVRVENVVGSMCGSSLQDLSSSWNTKVDEGSNDTSSKVNEGGLPGKTNLDQNVKMFEEESVEELDKQVTAFKLLDQLLEKVDSSKAAHVDAIRMVTVNQLKLLPQFLKIRKRDWREQGAVLKARIIKKVSICQAAGKLQGKILTFLDSNTKKSKDLSRRALALLIDSAEACVLSSWRKLKICEELFRSLLNGITQITVSRGGHLLRVLLIPLKPLVLTTCANVDTWGTNQNTMSEAITKISCDIIQFGWSTDRALVDTFIMGLAACIRDRNNQEDQDEKENEKQNVPVVHLHLIHLLADLSVLVNKWEVVDMILPLFIESLEEGDASVPNQLRLRLLHAVSQMASLGFEKSYRETVVLMTRSYLDKLKSLGCTESETLPPEAITERVETLPSGFLLVASQLTSSKLRSDYRHRLLSLCSDVGLASESKMGRSGADFLGPLLPAVAEICSDIDPNSEVEPTLLKLYRNLWFYIVLFGLAPPIQQNQKPTKSVSNTANSVGTSNATTLQAVIGPYMWNTQWSVAVENISLRTPPLVVSSLKWLEDELELNSLHNPGSRQGSGNEKAALSQRVALSTALGGRVDVAAMSTISGVKATFLLAVAFLEIIRFSCNGGVIISGSDSLTYRSSFNCVFEYLRTPNLIPAVLQCLSAIVHKAFETAVSWQDDRIFQIGKEADNRESILSSHACFLIESMSQREDHIREISVTLLTKLKDKFPQVLWKSTCLDSLLFSVHKGLPSTLVNDPAWVASVRSLYQKIVREWITNALSNAPCTSQGLLQEKLCQLNSLQRPQYATDVISLLSEIHICTGKNDCWPGIRTANIPAVIGAAAAASGGNSELVEPPNFEVLSTAIVCATIKCNCTGEIAGMTRLYNSIGGFQSATVPTALSVGNNSQGVDVGLYSQEAVLKKEPFNQILLSRFVQLLQQFVSIAERGESVVKADFRQICSQATALLLSNMASETKLAADESSQLLRLLCWCPAYISTPDAMETGIFIWTWLVSSAPLLGPLVLAELVDAWTWTIDTKCGLFASDIRFSGPSFKLRPHLMPGEPDSEPKKDMLDGIIAHSLWLGFFIDRFEVVRHDSVEQLMLLGRMLQRTMKCPSHFSRHPAAGGTYFTLMFFGLKFCSCQFQRNLQKCQMGLQLLEDRVYRASLDWFAYMPEWYEAKDKYFAQSEAQSMSIFVHHLMNDSVPASDSPTKERGTEKESNNKIDQCHPIWGQIENYFVDREKRKHLLLMLCQHEADRLEAWAQPLNSKVNNSRSKISPEKWTEYVRTAFSVDPRIALSLASRFPTISTVISEVTHLVQLHISEIHTIPQALPFFVTPKAVDENSVLLQQLPHWASCSITQALEFLTPPYKGHSRVMGYVLRVLESYPPESVTFFMPQLIQALRYDDEKLVEGYLLGAVKRSDLFAHILIWHLQGETSTAESENEASVNKTTSFQEILPILRQKIIDGFSPIDLHMFQREFDFFDKVTSISGVLFPLPKEERRAGIKRELEKITVDDDDLYLPTAPNKLVRSIQVDSGIPLQSAAKVPIMITFNVADKNGDLNDLKPQACIFKVGDDCRQDVLALQVISLLRDIFQAIGLSLYLFPYGVLPTGPERGIIEVRHVLISISIISECRVKLLYLKIVLFCLFSWECIFLK</sequence>
<dbReference type="PROSITE" id="PS51545">
    <property type="entry name" value="PIK_HELICAL"/>
    <property type="match status" value="1"/>
</dbReference>
<dbReference type="Proteomes" id="UP000036987">
    <property type="component" value="Unassembled WGS sequence"/>
</dbReference>
<dbReference type="InterPro" id="IPR045495">
    <property type="entry name" value="PI4K_N"/>
</dbReference>
<dbReference type="PANTHER" id="PTHR10048:SF15">
    <property type="entry name" value="PHOSPHATIDYLINOSITOL 4-KINASE ALPHA"/>
    <property type="match status" value="1"/>
</dbReference>
<dbReference type="OrthoDB" id="10264149at2759"/>
<gene>
    <name evidence="8" type="ORF">ZOSMA_58G00520</name>
</gene>
<keyword evidence="3" id="KW-0808">Transferase</keyword>
<evidence type="ECO:0000256" key="4">
    <source>
        <dbReference type="ARBA" id="ARBA00022777"/>
    </source>
</evidence>
<organism evidence="8 9">
    <name type="scientific">Zostera marina</name>
    <name type="common">Eelgrass</name>
    <dbReference type="NCBI Taxonomy" id="29655"/>
    <lineage>
        <taxon>Eukaryota</taxon>
        <taxon>Viridiplantae</taxon>
        <taxon>Streptophyta</taxon>
        <taxon>Embryophyta</taxon>
        <taxon>Tracheophyta</taxon>
        <taxon>Spermatophyta</taxon>
        <taxon>Magnoliopsida</taxon>
        <taxon>Liliopsida</taxon>
        <taxon>Zosteraceae</taxon>
        <taxon>Zostera</taxon>
    </lineage>
</organism>
<dbReference type="Pfam" id="PF00613">
    <property type="entry name" value="PI3Ka"/>
    <property type="match status" value="1"/>
</dbReference>
<dbReference type="PROSITE" id="PS50290">
    <property type="entry name" value="PI3_4_KINASE_3"/>
    <property type="match status" value="1"/>
</dbReference>
<dbReference type="GO" id="GO:0004430">
    <property type="term" value="F:1-phosphatidylinositol 4-kinase activity"/>
    <property type="evidence" value="ECO:0000318"/>
    <property type="project" value="GO_Central"/>
</dbReference>
<evidence type="ECO:0000259" key="6">
    <source>
        <dbReference type="PROSITE" id="PS50290"/>
    </source>
</evidence>
<dbReference type="Gene3D" id="1.25.40.70">
    <property type="entry name" value="Phosphatidylinositol 3-kinase, accessory domain (PIK)"/>
    <property type="match status" value="1"/>
</dbReference>
<evidence type="ECO:0000256" key="5">
    <source>
        <dbReference type="SAM" id="MobiDB-lite"/>
    </source>
</evidence>
<dbReference type="GO" id="GO:0005737">
    <property type="term" value="C:cytoplasm"/>
    <property type="evidence" value="ECO:0000318"/>
    <property type="project" value="GO_Central"/>
</dbReference>
<dbReference type="SUPFAM" id="SSF56112">
    <property type="entry name" value="Protein kinase-like (PK-like)"/>
    <property type="match status" value="1"/>
</dbReference>
<dbReference type="GO" id="GO:0046854">
    <property type="term" value="P:phosphatidylinositol phosphate biosynthetic process"/>
    <property type="evidence" value="ECO:0000318"/>
    <property type="project" value="GO_Central"/>
</dbReference>
<dbReference type="EMBL" id="LFYR01001606">
    <property type="protein sequence ID" value="KMZ60596.1"/>
    <property type="molecule type" value="Genomic_DNA"/>
</dbReference>
<dbReference type="PANTHER" id="PTHR10048">
    <property type="entry name" value="PHOSPHATIDYLINOSITOL KINASE"/>
    <property type="match status" value="1"/>
</dbReference>
<dbReference type="SMART" id="SM00145">
    <property type="entry name" value="PI3Ka"/>
    <property type="match status" value="1"/>
</dbReference>
<dbReference type="InterPro" id="IPR018936">
    <property type="entry name" value="PI3/4_kinase_CS"/>
</dbReference>
<dbReference type="InterPro" id="IPR042236">
    <property type="entry name" value="PI3K_accessory_sf"/>
</dbReference>
<evidence type="ECO:0000313" key="8">
    <source>
        <dbReference type="EMBL" id="KMZ60596.1"/>
    </source>
</evidence>